<evidence type="ECO:0000256" key="2">
    <source>
        <dbReference type="SAM" id="SignalP"/>
    </source>
</evidence>
<keyword evidence="1" id="KW-1133">Transmembrane helix</keyword>
<protein>
    <submittedName>
        <fullName evidence="4">PEP-CTERM protein-sorting domain-containing protein</fullName>
    </submittedName>
</protein>
<organism evidence="4 5">
    <name type="scientific">Bradyrhizobium lablabi</name>
    <dbReference type="NCBI Taxonomy" id="722472"/>
    <lineage>
        <taxon>Bacteria</taxon>
        <taxon>Pseudomonadati</taxon>
        <taxon>Pseudomonadota</taxon>
        <taxon>Alphaproteobacteria</taxon>
        <taxon>Hyphomicrobiales</taxon>
        <taxon>Nitrobacteraceae</taxon>
        <taxon>Bradyrhizobium</taxon>
    </lineage>
</organism>
<accession>A0A1H4RS24</accession>
<evidence type="ECO:0000313" key="4">
    <source>
        <dbReference type="EMBL" id="SEC34544.1"/>
    </source>
</evidence>
<feature type="transmembrane region" description="Helical" evidence="1">
    <location>
        <begin position="195"/>
        <end position="212"/>
    </location>
</feature>
<feature type="domain" description="Ice-binding protein C-terminal" evidence="3">
    <location>
        <begin position="191"/>
        <end position="215"/>
    </location>
</feature>
<dbReference type="Proteomes" id="UP000183208">
    <property type="component" value="Unassembled WGS sequence"/>
</dbReference>
<keyword evidence="1" id="KW-0472">Membrane</keyword>
<dbReference type="NCBIfam" id="NF035944">
    <property type="entry name" value="PEPxxWA-CTERM"/>
    <property type="match status" value="1"/>
</dbReference>
<evidence type="ECO:0000256" key="1">
    <source>
        <dbReference type="SAM" id="Phobius"/>
    </source>
</evidence>
<name>A0A1H4RS24_9BRAD</name>
<evidence type="ECO:0000313" key="5">
    <source>
        <dbReference type="Proteomes" id="UP000183208"/>
    </source>
</evidence>
<reference evidence="4 5" key="1">
    <citation type="submission" date="2016-10" db="EMBL/GenBank/DDBJ databases">
        <authorList>
            <person name="de Groot N.N."/>
        </authorList>
    </citation>
    <scope>NUCLEOTIDE SEQUENCE [LARGE SCALE GENOMIC DNA]</scope>
    <source>
        <strain evidence="4 5">GAS522</strain>
    </source>
</reference>
<dbReference type="NCBIfam" id="TIGR02595">
    <property type="entry name" value="PEP_CTERM"/>
    <property type="match status" value="1"/>
</dbReference>
<dbReference type="InterPro" id="IPR013424">
    <property type="entry name" value="Ice-binding_C"/>
</dbReference>
<gene>
    <name evidence="4" type="ORF">SAMN05444171_1196</name>
</gene>
<keyword evidence="1" id="KW-0812">Transmembrane</keyword>
<dbReference type="EMBL" id="FNTI01000001">
    <property type="protein sequence ID" value="SEC34544.1"/>
    <property type="molecule type" value="Genomic_DNA"/>
</dbReference>
<dbReference type="Pfam" id="PF07589">
    <property type="entry name" value="PEP-CTERM"/>
    <property type="match status" value="1"/>
</dbReference>
<dbReference type="AlphaFoldDB" id="A0A1H4RS24"/>
<feature type="signal peptide" evidence="2">
    <location>
        <begin position="1"/>
        <end position="23"/>
    </location>
</feature>
<feature type="chain" id="PRO_5010278210" evidence="2">
    <location>
        <begin position="24"/>
        <end position="223"/>
    </location>
</feature>
<keyword evidence="2" id="KW-0732">Signal</keyword>
<evidence type="ECO:0000259" key="3">
    <source>
        <dbReference type="Pfam" id="PF07589"/>
    </source>
</evidence>
<proteinExistence type="predicted"/>
<sequence>MRVNSSLAAAILVLGLSATCAMADTYTTANFSFGVNGGNANSKPPFRGVIAPWPAGGTFTGSLVFDNNLVPGGGSGLQNVFFSSFADIGAIPPATALSLTFSGLPAFTLADAQFGEAAIQYNNGVFAGLFYISDFNYLGNPYELQIQGGSLDIVPIVNGFPTFQHLVNGFVSGPLTNEQSYTPPPPTVGGVPEPSTWAMMILGFCGLGFMAYRRKSKPALMTA</sequence>